<evidence type="ECO:0000256" key="4">
    <source>
        <dbReference type="ARBA" id="ARBA00022490"/>
    </source>
</evidence>
<evidence type="ECO:0000256" key="2">
    <source>
        <dbReference type="ARBA" id="ARBA00004496"/>
    </source>
</evidence>
<evidence type="ECO:0000256" key="5">
    <source>
        <dbReference type="ARBA" id="ARBA00022491"/>
    </source>
</evidence>
<dbReference type="Proteomes" id="UP000077315">
    <property type="component" value="Unassembled WGS sequence"/>
</dbReference>
<keyword evidence="8" id="KW-0539">Nucleus</keyword>
<keyword evidence="10" id="KW-1185">Reference proteome</keyword>
<keyword evidence="4" id="KW-0963">Cytoplasm</keyword>
<evidence type="ECO:0000256" key="8">
    <source>
        <dbReference type="ARBA" id="ARBA00023242"/>
    </source>
</evidence>
<evidence type="ECO:0000256" key="6">
    <source>
        <dbReference type="ARBA" id="ARBA00023015"/>
    </source>
</evidence>
<dbReference type="OrthoDB" id="2359117at2759"/>
<protein>
    <submittedName>
        <fullName evidence="9">Uncharacterized protein</fullName>
    </submittedName>
</protein>
<keyword evidence="7" id="KW-0804">Transcription</keyword>
<organism evidence="9 10">
    <name type="scientific">Phycomyces blakesleeanus (strain ATCC 8743b / DSM 1359 / FGSC 10004 / NBRC 33097 / NRRL 1555)</name>
    <dbReference type="NCBI Taxonomy" id="763407"/>
    <lineage>
        <taxon>Eukaryota</taxon>
        <taxon>Fungi</taxon>
        <taxon>Fungi incertae sedis</taxon>
        <taxon>Mucoromycota</taxon>
        <taxon>Mucoromycotina</taxon>
        <taxon>Mucoromycetes</taxon>
        <taxon>Mucorales</taxon>
        <taxon>Phycomycetaceae</taxon>
        <taxon>Phycomyces</taxon>
    </lineage>
</organism>
<proteinExistence type="inferred from homology"/>
<keyword evidence="6" id="KW-0805">Transcription regulation</keyword>
<dbReference type="GeneID" id="28999042"/>
<evidence type="ECO:0000313" key="10">
    <source>
        <dbReference type="Proteomes" id="UP000077315"/>
    </source>
</evidence>
<evidence type="ECO:0000256" key="3">
    <source>
        <dbReference type="ARBA" id="ARBA00006922"/>
    </source>
</evidence>
<comment type="similarity">
    <text evidence="3">Belongs to the WHI5/NRM1 family.</text>
</comment>
<dbReference type="EMBL" id="KV440972">
    <property type="protein sequence ID" value="OAD79993.1"/>
    <property type="molecule type" value="Genomic_DNA"/>
</dbReference>
<dbReference type="InParanoid" id="A0A162V4Z9"/>
<keyword evidence="5" id="KW-0678">Repressor</keyword>
<name>A0A162V4Z9_PHYB8</name>
<dbReference type="Pfam" id="PF08528">
    <property type="entry name" value="Whi5"/>
    <property type="match status" value="1"/>
</dbReference>
<dbReference type="RefSeq" id="XP_018298033.1">
    <property type="nucleotide sequence ID" value="XM_018438136.1"/>
</dbReference>
<evidence type="ECO:0000256" key="1">
    <source>
        <dbReference type="ARBA" id="ARBA00004123"/>
    </source>
</evidence>
<dbReference type="InterPro" id="IPR013734">
    <property type="entry name" value="TF_Nrm1/Whi5"/>
</dbReference>
<dbReference type="GO" id="GO:0005737">
    <property type="term" value="C:cytoplasm"/>
    <property type="evidence" value="ECO:0007669"/>
    <property type="project" value="UniProtKB-SubCell"/>
</dbReference>
<gene>
    <name evidence="9" type="ORF">PHYBLDRAFT_179358</name>
</gene>
<dbReference type="AlphaFoldDB" id="A0A162V4Z9"/>
<reference evidence="10" key="1">
    <citation type="submission" date="2015-06" db="EMBL/GenBank/DDBJ databases">
        <title>Expansion of signal transduction pathways in fungi by whole-genome duplication.</title>
        <authorList>
            <consortium name="DOE Joint Genome Institute"/>
            <person name="Corrochano L.M."/>
            <person name="Kuo A."/>
            <person name="Marcet-Houben M."/>
            <person name="Polaino S."/>
            <person name="Salamov A."/>
            <person name="Villalobos J.M."/>
            <person name="Alvarez M.I."/>
            <person name="Avalos J."/>
            <person name="Benito E.P."/>
            <person name="Benoit I."/>
            <person name="Burger G."/>
            <person name="Camino L.P."/>
            <person name="Canovas D."/>
            <person name="Cerda-Olmedo E."/>
            <person name="Cheng J.-F."/>
            <person name="Dominguez A."/>
            <person name="Elias M."/>
            <person name="Eslava A.P."/>
            <person name="Glaser F."/>
            <person name="Grimwood J."/>
            <person name="Gutierrez G."/>
            <person name="Heitman J."/>
            <person name="Henrissat B."/>
            <person name="Iturriaga E.A."/>
            <person name="Lang B.F."/>
            <person name="Lavin J.L."/>
            <person name="Lee S."/>
            <person name="Li W."/>
            <person name="Lindquist E."/>
            <person name="Lopez-Garcia S."/>
            <person name="Luque E.M."/>
            <person name="Marcos A.T."/>
            <person name="Martin J."/>
            <person name="McCluskey K."/>
            <person name="Medina H.R."/>
            <person name="Miralles-Duran A."/>
            <person name="Miyazaki A."/>
            <person name="Munoz-Torres E."/>
            <person name="Oguiza J.A."/>
            <person name="Ohm R."/>
            <person name="Olmedo M."/>
            <person name="Orejas M."/>
            <person name="Ortiz-Castellanos L."/>
            <person name="Pisabarro A.G."/>
            <person name="Rodriguez-Romero J."/>
            <person name="Ruiz-Herrera J."/>
            <person name="Ruiz-Vazquez R."/>
            <person name="Sanz C."/>
            <person name="Schackwitz W."/>
            <person name="Schmutz J."/>
            <person name="Shahriari M."/>
            <person name="Shelest E."/>
            <person name="Silva-Franco F."/>
            <person name="Soanes D."/>
            <person name="Syed K."/>
            <person name="Tagua V.G."/>
            <person name="Talbot N.J."/>
            <person name="Thon M."/>
            <person name="De vries R.P."/>
            <person name="Wiebenga A."/>
            <person name="Yadav J.S."/>
            <person name="Braun E.L."/>
            <person name="Baker S."/>
            <person name="Garre V."/>
            <person name="Horwitz B."/>
            <person name="Torres-Martinez S."/>
            <person name="Idnurm A."/>
            <person name="Herrera-Estrella A."/>
            <person name="Gabaldon T."/>
            <person name="Grigoriev I.V."/>
        </authorList>
    </citation>
    <scope>NUCLEOTIDE SEQUENCE [LARGE SCALE GENOMIC DNA]</scope>
    <source>
        <strain evidence="10">NRRL 1555(-)</strain>
    </source>
</reference>
<comment type="subcellular location">
    <subcellularLocation>
        <location evidence="2">Cytoplasm</location>
    </subcellularLocation>
    <subcellularLocation>
        <location evidence="1">Nucleus</location>
    </subcellularLocation>
</comment>
<dbReference type="VEuPathDB" id="FungiDB:PHYBLDRAFT_179358"/>
<evidence type="ECO:0000256" key="7">
    <source>
        <dbReference type="ARBA" id="ARBA00023163"/>
    </source>
</evidence>
<accession>A0A162V4Z9</accession>
<dbReference type="GO" id="GO:0005634">
    <property type="term" value="C:nucleus"/>
    <property type="evidence" value="ECO:0007669"/>
    <property type="project" value="UniProtKB-SubCell"/>
</dbReference>
<evidence type="ECO:0000313" key="9">
    <source>
        <dbReference type="EMBL" id="OAD79993.1"/>
    </source>
</evidence>
<sequence length="222" mass="25481">MKVAYYLYMNPSFNSTEPYIPYPRRQSNVRHTDRSCQPSSVDSVKQYATSLQARLGFAAFKMQHGWEKNTLPDVEGLWKKRRQQHFISLPTPKVTQYDIIERRSYHNFTISPKKRREKQRLAARLRPTSTKPATNPQFCQLHFPEYSNNEKKLLSTSSQFQKPAVINEIPHDSNLDPSQNQSIDSLGQTDLDLMNQSLVMITQAIVAAVEELAPGLEPLADS</sequence>